<dbReference type="EMBL" id="JAATJV010166499">
    <property type="protein sequence ID" value="MBZ3871404.1"/>
    <property type="molecule type" value="Genomic_DNA"/>
</dbReference>
<feature type="region of interest" description="Disordered" evidence="1">
    <location>
        <begin position="1"/>
        <end position="20"/>
    </location>
</feature>
<sequence length="192" mass="20222">MEDAWPAAQSGGRSGRGAGAGRGDAVALLALLRGGGDWSFICFEKEVDLQDLSAPPSPATRPPRVRGRPVPCTATCRLGYQISAVKCVNELVSAILDDRECQGVVAQCSVSCGRVNQVCSVSCPDALDGIAGESQCAHVSRPAEISVFALALVENGKQEIGHLVQHPVAMEKQLNKFYASTTSSQLMRITVP</sequence>
<reference evidence="2" key="1">
    <citation type="submission" date="2020-03" db="EMBL/GenBank/DDBJ databases">
        <title>Studies in the Genomics of Life Span.</title>
        <authorList>
            <person name="Glass D."/>
        </authorList>
    </citation>
    <scope>NUCLEOTIDE SEQUENCE</scope>
    <source>
        <strain evidence="2">SUZIE</strain>
        <tissue evidence="2">Muscle</tissue>
    </source>
</reference>
<proteinExistence type="predicted"/>
<evidence type="ECO:0000256" key="1">
    <source>
        <dbReference type="SAM" id="MobiDB-lite"/>
    </source>
</evidence>
<keyword evidence="3" id="KW-1185">Reference proteome</keyword>
<dbReference type="Proteomes" id="UP001166674">
    <property type="component" value="Unassembled WGS sequence"/>
</dbReference>
<name>A0AA41MGI3_SCICA</name>
<protein>
    <submittedName>
        <fullName evidence="2">A disintegrin and metalloproteinase with thrombospondin motifs 20</fullName>
    </submittedName>
</protein>
<evidence type="ECO:0000313" key="2">
    <source>
        <dbReference type="EMBL" id="MBZ3871404.1"/>
    </source>
</evidence>
<comment type="caution">
    <text evidence="2">The sequence shown here is derived from an EMBL/GenBank/DDBJ whole genome shotgun (WGS) entry which is preliminary data.</text>
</comment>
<dbReference type="AlphaFoldDB" id="A0AA41MGI3"/>
<gene>
    <name evidence="2" type="ORF">SUZIE_112770</name>
</gene>
<organism evidence="2 3">
    <name type="scientific">Sciurus carolinensis</name>
    <name type="common">Eastern gray squirrel</name>
    <dbReference type="NCBI Taxonomy" id="30640"/>
    <lineage>
        <taxon>Eukaryota</taxon>
        <taxon>Metazoa</taxon>
        <taxon>Chordata</taxon>
        <taxon>Craniata</taxon>
        <taxon>Vertebrata</taxon>
        <taxon>Euteleostomi</taxon>
        <taxon>Mammalia</taxon>
        <taxon>Eutheria</taxon>
        <taxon>Euarchontoglires</taxon>
        <taxon>Glires</taxon>
        <taxon>Rodentia</taxon>
        <taxon>Sciuromorpha</taxon>
        <taxon>Sciuridae</taxon>
        <taxon>Sciurinae</taxon>
        <taxon>Sciurini</taxon>
        <taxon>Sciurus</taxon>
    </lineage>
</organism>
<accession>A0AA41MGI3</accession>
<evidence type="ECO:0000313" key="3">
    <source>
        <dbReference type="Proteomes" id="UP001166674"/>
    </source>
</evidence>